<dbReference type="InterPro" id="IPR023174">
    <property type="entry name" value="PDEase_CS"/>
</dbReference>
<dbReference type="VEuPathDB" id="FungiDB:A1O9_06089"/>
<feature type="region of interest" description="Disordered" evidence="7">
    <location>
        <begin position="1030"/>
        <end position="1049"/>
    </location>
</feature>
<dbReference type="AlphaFoldDB" id="A0A072PFW1"/>
<feature type="binding site" evidence="4">
    <location>
        <begin position="380"/>
        <end position="384"/>
    </location>
    <ligand>
        <name>AMP</name>
        <dbReference type="ChEBI" id="CHEBI:456215"/>
    </ligand>
</feature>
<feature type="compositionally biased region" description="Polar residues" evidence="7">
    <location>
        <begin position="966"/>
        <end position="980"/>
    </location>
</feature>
<feature type="active site" description="Proton donor" evidence="3">
    <location>
        <position position="380"/>
    </location>
</feature>
<feature type="binding site" evidence="4">
    <location>
        <position position="609"/>
    </location>
    <ligand>
        <name>AMP</name>
        <dbReference type="ChEBI" id="CHEBI:456215"/>
    </ligand>
</feature>
<comment type="similarity">
    <text evidence="6">Belongs to the cyclic nucleotide phosphodiesterase family.</text>
</comment>
<feature type="compositionally biased region" description="Polar residues" evidence="7">
    <location>
        <begin position="743"/>
        <end position="760"/>
    </location>
</feature>
<feature type="domain" description="PDEase" evidence="8">
    <location>
        <begin position="294"/>
        <end position="652"/>
    </location>
</feature>
<feature type="compositionally biased region" description="Basic and acidic residues" evidence="7">
    <location>
        <begin position="1030"/>
        <end position="1042"/>
    </location>
</feature>
<dbReference type="PROSITE" id="PS51845">
    <property type="entry name" value="PDEASE_I_2"/>
    <property type="match status" value="1"/>
</dbReference>
<feature type="compositionally biased region" description="Basic and acidic residues" evidence="7">
    <location>
        <begin position="832"/>
        <end position="841"/>
    </location>
</feature>
<dbReference type="GO" id="GO:0007165">
    <property type="term" value="P:signal transduction"/>
    <property type="evidence" value="ECO:0007669"/>
    <property type="project" value="InterPro"/>
</dbReference>
<comment type="caution">
    <text evidence="9">The sequence shown here is derived from an EMBL/GenBank/DDBJ whole genome shotgun (WGS) entry which is preliminary data.</text>
</comment>
<feature type="binding site" evidence="4">
    <location>
        <position position="441"/>
    </location>
    <ligand>
        <name>AMP</name>
        <dbReference type="ChEBI" id="CHEBI:456215"/>
    </ligand>
</feature>
<sequence length="1049" mass="115605">MDPSACRVIYIDERFNTERWISREGLSPSTPQRSGSQGEFSDLPHDLQTNVNAFLTVFNQVYVCSSGRAFSTKLSELHDQVKLDCTPILACFDIGSESKVEHLRSSRNKFNPASDSPLPSPNLLRREITFSSESDESYGLQLLSRIASDLQVEEGVKLIIPVAIVQPKRKDSYDHNHATDHLHPSSISRAPLGQESTAVEIRDNSDIIDAQLMLQCLDAGALDVVKSPLDKAGIMGLTVHAYRIYKSAKKEQAGFMAMSRRGRKQSWVGVEDEKPYAYLREAMVKKLLKGICEPQNIIEDYQHRNLYIQDRRKEVVAEAIGRWDFCGHDFTEDELVYAGYYILNHALKMEAAEHWRLDQADLLHFMQGCRVAYNSFVLYHNFRHAVDVLQSVFYFLVAIGALPPYPEGAGPAPYANKKSPIARLVGPFEALSLLISAIGHDVGHPGVNNMFLVKLNAPLAQLYNDQSVLEAFHCAAYSQILRRHWPAAFQHKVLRKLMIDTILATDMGVHADYMGKLGNLQEKIHQSGDTDGWAPKDIEWARTLTCGLLIKCADISNVARPWLVAEKWTHLLQKEFAHQGEMESAVGMETTLFGGPPELGNMLKLANGQIGFMTIFAHPLFANVADIIPAMRFAADEILTNKGVWFTRAEHEKRLQVLHKQGGGLTDSGAVSPRTQSPVGRKSTPDHSLLASSPLRERANTPDNERAEDHTERGRGRGSGTQTAQDHPRGSTLAAVAAIPVSGDNTTPTRSSSAKANSIVESRRKSALVNGEHISRLSAFDGEQGLDSSSTPRLTSTKPDMSDESEQSLNDTRRDNAVSMRAGVEALPKGLLQDEKDRESSAEALSKFNFATSDQDEPVRTFNPQRNYTAPHADARASAPAPTGNTEHQNPIVVGADDARQTQSEEVTNATLRCGSGNDTLTPVQSTEASSYASEKSESYPRIRSSFQAIRNRAASAPLSPGSPIMQPSFSMGSNSITSRESSKLDVHATILSNGEVDESGNRDRKGSSRSVGRRRSKLKLNLAFWKRNKSEKSVGVDERPDSQGSGGR</sequence>
<feature type="compositionally biased region" description="Polar residues" evidence="7">
    <location>
        <begin position="786"/>
        <end position="799"/>
    </location>
</feature>
<dbReference type="InterPro" id="IPR036971">
    <property type="entry name" value="PDEase_catalytic_dom_sf"/>
</dbReference>
<evidence type="ECO:0000256" key="5">
    <source>
        <dbReference type="PIRSR" id="PIRSR623088-3"/>
    </source>
</evidence>
<evidence type="ECO:0000313" key="10">
    <source>
        <dbReference type="Proteomes" id="UP000027920"/>
    </source>
</evidence>
<dbReference type="CDD" id="cd00077">
    <property type="entry name" value="HDc"/>
    <property type="match status" value="1"/>
</dbReference>
<dbReference type="EMBL" id="AMGV01000004">
    <property type="protein sequence ID" value="KEF58163.1"/>
    <property type="molecule type" value="Genomic_DNA"/>
</dbReference>
<feature type="binding site" evidence="5">
    <location>
        <position position="440"/>
    </location>
    <ligand>
        <name>Zn(2+)</name>
        <dbReference type="ChEBI" id="CHEBI:29105"/>
        <label>1</label>
    </ligand>
</feature>
<dbReference type="SMART" id="SM00471">
    <property type="entry name" value="HDc"/>
    <property type="match status" value="1"/>
</dbReference>
<dbReference type="InterPro" id="IPR002073">
    <property type="entry name" value="PDEase_catalytic_dom"/>
</dbReference>
<feature type="binding site" evidence="5">
    <location>
        <position position="384"/>
    </location>
    <ligand>
        <name>Zn(2+)</name>
        <dbReference type="ChEBI" id="CHEBI:29105"/>
        <label>1</label>
    </ligand>
</feature>
<keyword evidence="10" id="KW-1185">Reference proteome</keyword>
<dbReference type="SUPFAM" id="SSF109604">
    <property type="entry name" value="HD-domain/PDEase-like"/>
    <property type="match status" value="1"/>
</dbReference>
<gene>
    <name evidence="9" type="ORF">A1O9_06089</name>
</gene>
<dbReference type="RefSeq" id="XP_013260753.1">
    <property type="nucleotide sequence ID" value="XM_013405299.1"/>
</dbReference>
<feature type="region of interest" description="Disordered" evidence="7">
    <location>
        <begin position="954"/>
        <end position="1016"/>
    </location>
</feature>
<dbReference type="Pfam" id="PF00233">
    <property type="entry name" value="PDEase_I"/>
    <property type="match status" value="1"/>
</dbReference>
<dbReference type="PRINTS" id="PR00387">
    <property type="entry name" value="PDIESTERASE1"/>
</dbReference>
<comment type="cofactor">
    <cofactor evidence="6">
        <name>a divalent metal cation</name>
        <dbReference type="ChEBI" id="CHEBI:60240"/>
    </cofactor>
    <text evidence="6">Binds 2 divalent metal cations per subunit. Site 1 may preferentially bind zinc ions, while site 2 has a preference for magnesium and/or manganese ions.</text>
</comment>
<keyword evidence="1 5" id="KW-0479">Metal-binding</keyword>
<protein>
    <recommendedName>
        <fullName evidence="6">Phosphodiesterase</fullName>
        <ecNumber evidence="6">3.1.4.-</ecNumber>
    </recommendedName>
</protein>
<feature type="binding site" evidence="5">
    <location>
        <position position="554"/>
    </location>
    <ligand>
        <name>Zn(2+)</name>
        <dbReference type="ChEBI" id="CHEBI:29105"/>
        <label>1</label>
    </ligand>
</feature>
<evidence type="ECO:0000313" key="9">
    <source>
        <dbReference type="EMBL" id="KEF58163.1"/>
    </source>
</evidence>
<feature type="region of interest" description="Disordered" evidence="7">
    <location>
        <begin position="22"/>
        <end position="42"/>
    </location>
</feature>
<evidence type="ECO:0000259" key="8">
    <source>
        <dbReference type="PROSITE" id="PS51845"/>
    </source>
</evidence>
<accession>A0A072PFW1</accession>
<feature type="binding site" evidence="5">
    <location>
        <position position="441"/>
    </location>
    <ligand>
        <name>Zn(2+)</name>
        <dbReference type="ChEBI" id="CHEBI:29105"/>
        <label>1</label>
    </ligand>
</feature>
<evidence type="ECO:0000256" key="3">
    <source>
        <dbReference type="PIRSR" id="PIRSR623088-1"/>
    </source>
</evidence>
<dbReference type="Proteomes" id="UP000027920">
    <property type="component" value="Unassembled WGS sequence"/>
</dbReference>
<feature type="binding site" evidence="5">
    <location>
        <position position="441"/>
    </location>
    <ligand>
        <name>Zn(2+)</name>
        <dbReference type="ChEBI" id="CHEBI:29105"/>
        <label>2</label>
    </ligand>
</feature>
<evidence type="ECO:0000256" key="7">
    <source>
        <dbReference type="SAM" id="MobiDB-lite"/>
    </source>
</evidence>
<evidence type="ECO:0000256" key="4">
    <source>
        <dbReference type="PIRSR" id="PIRSR623088-2"/>
    </source>
</evidence>
<feature type="compositionally biased region" description="Polar residues" evidence="7">
    <location>
        <begin position="27"/>
        <end position="39"/>
    </location>
</feature>
<proteinExistence type="inferred from homology"/>
<dbReference type="HOGENOM" id="CLU_010668_0_0_1"/>
<feature type="compositionally biased region" description="Low complexity" evidence="7">
    <location>
        <begin position="870"/>
        <end position="882"/>
    </location>
</feature>
<feature type="compositionally biased region" description="Basic and acidic residues" evidence="7">
    <location>
        <begin position="695"/>
        <end position="715"/>
    </location>
</feature>
<feature type="region of interest" description="Disordered" evidence="7">
    <location>
        <begin position="912"/>
        <end position="941"/>
    </location>
</feature>
<dbReference type="PANTHER" id="PTHR11347">
    <property type="entry name" value="CYCLIC NUCLEOTIDE PHOSPHODIESTERASE"/>
    <property type="match status" value="1"/>
</dbReference>
<dbReference type="GO" id="GO:0004114">
    <property type="term" value="F:3',5'-cyclic-nucleotide phosphodiesterase activity"/>
    <property type="evidence" value="ECO:0007669"/>
    <property type="project" value="InterPro"/>
</dbReference>
<name>A0A072PFW1_9EURO</name>
<evidence type="ECO:0000256" key="6">
    <source>
        <dbReference type="RuleBase" id="RU363067"/>
    </source>
</evidence>
<dbReference type="InterPro" id="IPR023088">
    <property type="entry name" value="PDEase"/>
</dbReference>
<feature type="binding site" evidence="4">
    <location>
        <position position="554"/>
    </location>
    <ligand>
        <name>AMP</name>
        <dbReference type="ChEBI" id="CHEBI:456215"/>
    </ligand>
</feature>
<evidence type="ECO:0000256" key="2">
    <source>
        <dbReference type="ARBA" id="ARBA00022801"/>
    </source>
</evidence>
<dbReference type="GO" id="GO:0046872">
    <property type="term" value="F:metal ion binding"/>
    <property type="evidence" value="ECO:0007669"/>
    <property type="project" value="UniProtKB-KW"/>
</dbReference>
<evidence type="ECO:0000256" key="1">
    <source>
        <dbReference type="ARBA" id="ARBA00022723"/>
    </source>
</evidence>
<dbReference type="PROSITE" id="PS00126">
    <property type="entry name" value="PDEASE_I_1"/>
    <property type="match status" value="1"/>
</dbReference>
<dbReference type="Gene3D" id="1.10.1300.10">
    <property type="entry name" value="3'5'-cyclic nucleotide phosphodiesterase, catalytic domain"/>
    <property type="match status" value="1"/>
</dbReference>
<dbReference type="OrthoDB" id="546632at2759"/>
<dbReference type="EC" id="3.1.4.-" evidence="6"/>
<feature type="region of interest" description="Disordered" evidence="7">
    <location>
        <begin position="660"/>
        <end position="893"/>
    </location>
</feature>
<feature type="compositionally biased region" description="Polar residues" evidence="7">
    <location>
        <begin position="912"/>
        <end position="925"/>
    </location>
</feature>
<dbReference type="InterPro" id="IPR003607">
    <property type="entry name" value="HD/PDEase_dom"/>
</dbReference>
<organism evidence="9 10">
    <name type="scientific">Exophiala aquamarina CBS 119918</name>
    <dbReference type="NCBI Taxonomy" id="1182545"/>
    <lineage>
        <taxon>Eukaryota</taxon>
        <taxon>Fungi</taxon>
        <taxon>Dikarya</taxon>
        <taxon>Ascomycota</taxon>
        <taxon>Pezizomycotina</taxon>
        <taxon>Eurotiomycetes</taxon>
        <taxon>Chaetothyriomycetidae</taxon>
        <taxon>Chaetothyriales</taxon>
        <taxon>Herpotrichiellaceae</taxon>
        <taxon>Exophiala</taxon>
    </lineage>
</organism>
<dbReference type="GeneID" id="25281006"/>
<reference evidence="9 10" key="1">
    <citation type="submission" date="2013-03" db="EMBL/GenBank/DDBJ databases">
        <title>The Genome Sequence of Exophiala aquamarina CBS 119918.</title>
        <authorList>
            <consortium name="The Broad Institute Genomics Platform"/>
            <person name="Cuomo C."/>
            <person name="de Hoog S."/>
            <person name="Gorbushina A."/>
            <person name="Walker B."/>
            <person name="Young S.K."/>
            <person name="Zeng Q."/>
            <person name="Gargeya S."/>
            <person name="Fitzgerald M."/>
            <person name="Haas B."/>
            <person name="Abouelleil A."/>
            <person name="Allen A.W."/>
            <person name="Alvarado L."/>
            <person name="Arachchi H.M."/>
            <person name="Berlin A.M."/>
            <person name="Chapman S.B."/>
            <person name="Gainer-Dewar J."/>
            <person name="Goldberg J."/>
            <person name="Griggs A."/>
            <person name="Gujja S."/>
            <person name="Hansen M."/>
            <person name="Howarth C."/>
            <person name="Imamovic A."/>
            <person name="Ireland A."/>
            <person name="Larimer J."/>
            <person name="McCowan C."/>
            <person name="Murphy C."/>
            <person name="Pearson M."/>
            <person name="Poon T.W."/>
            <person name="Priest M."/>
            <person name="Roberts A."/>
            <person name="Saif S."/>
            <person name="Shea T."/>
            <person name="Sisk P."/>
            <person name="Sykes S."/>
            <person name="Wortman J."/>
            <person name="Nusbaum C."/>
            <person name="Birren B."/>
        </authorList>
    </citation>
    <scope>NUCLEOTIDE SEQUENCE [LARGE SCALE GENOMIC DNA]</scope>
    <source>
        <strain evidence="9 10">CBS 119918</strain>
    </source>
</reference>
<keyword evidence="2 6" id="KW-0378">Hydrolase</keyword>
<dbReference type="STRING" id="1182545.A0A072PFW1"/>